<dbReference type="InterPro" id="IPR051465">
    <property type="entry name" value="Cell_Envelope_Struct_Comp"/>
</dbReference>
<feature type="signal peptide" evidence="2">
    <location>
        <begin position="1"/>
        <end position="24"/>
    </location>
</feature>
<dbReference type="PANTHER" id="PTHR43308">
    <property type="entry name" value="OUTER MEMBRANE PROTEIN ALPHA-RELATED"/>
    <property type="match status" value="1"/>
</dbReference>
<comment type="caution">
    <text evidence="4">The sequence shown here is derived from an EMBL/GenBank/DDBJ whole genome shotgun (WGS) entry which is preliminary data.</text>
</comment>
<feature type="chain" id="PRO_5045061357" evidence="2">
    <location>
        <begin position="25"/>
        <end position="535"/>
    </location>
</feature>
<dbReference type="RefSeq" id="WP_377472201.1">
    <property type="nucleotide sequence ID" value="NZ_JBHLWN010000077.1"/>
</dbReference>
<keyword evidence="5" id="KW-1185">Reference proteome</keyword>
<evidence type="ECO:0000256" key="1">
    <source>
        <dbReference type="ARBA" id="ARBA00022729"/>
    </source>
</evidence>
<protein>
    <submittedName>
        <fullName evidence="4">S-layer homology domain-containing protein</fullName>
    </submittedName>
</protein>
<keyword evidence="1 2" id="KW-0732">Signal</keyword>
<evidence type="ECO:0000313" key="4">
    <source>
        <dbReference type="EMBL" id="MFC0214788.1"/>
    </source>
</evidence>
<dbReference type="InterPro" id="IPR001119">
    <property type="entry name" value="SLH_dom"/>
</dbReference>
<proteinExistence type="predicted"/>
<reference evidence="4 5" key="1">
    <citation type="submission" date="2024-09" db="EMBL/GenBank/DDBJ databases">
        <authorList>
            <person name="Sun Q."/>
            <person name="Mori K."/>
        </authorList>
    </citation>
    <scope>NUCLEOTIDE SEQUENCE [LARGE SCALE GENOMIC DNA]</scope>
    <source>
        <strain evidence="4 5">CCM 7759</strain>
    </source>
</reference>
<name>A0ABV6DQE7_9BACL</name>
<dbReference type="PANTHER" id="PTHR43308:SF5">
    <property type="entry name" value="S-LAYER PROTEIN _ PEPTIDOGLYCAN ENDO-BETA-N-ACETYLGLUCOSAMINIDASE"/>
    <property type="match status" value="1"/>
</dbReference>
<organism evidence="4 5">
    <name type="scientific">Paenibacillus chartarius</name>
    <dbReference type="NCBI Taxonomy" id="747481"/>
    <lineage>
        <taxon>Bacteria</taxon>
        <taxon>Bacillati</taxon>
        <taxon>Bacillota</taxon>
        <taxon>Bacilli</taxon>
        <taxon>Bacillales</taxon>
        <taxon>Paenibacillaceae</taxon>
        <taxon>Paenibacillus</taxon>
    </lineage>
</organism>
<feature type="domain" description="SLH" evidence="3">
    <location>
        <begin position="95"/>
        <end position="158"/>
    </location>
</feature>
<dbReference type="Proteomes" id="UP001589776">
    <property type="component" value="Unassembled WGS sequence"/>
</dbReference>
<evidence type="ECO:0000259" key="3">
    <source>
        <dbReference type="PROSITE" id="PS51272"/>
    </source>
</evidence>
<dbReference type="PROSITE" id="PS51272">
    <property type="entry name" value="SLH"/>
    <property type="match status" value="1"/>
</dbReference>
<evidence type="ECO:0000256" key="2">
    <source>
        <dbReference type="SAM" id="SignalP"/>
    </source>
</evidence>
<sequence>MNKLLTAALSVTFAFSMMAPAASADTSSVHKTVADFQDLTSVDNVLKAKIEAMLESGTFEGITDNRFGIQERMTRAQFAKVLTSVFGLHVETGATTSGFTDVPSDHWALSYIETAKKAGLIEGMTDTTFAPEESVTLGQFATVLLKGVKKQVDTSGSPWYAQAMKDAAALGFVSAQAEGGAAASRADLVIGAYAAIEATKPLPAPVTLSMLSASVVDAKTVKVIFDREVDRSKGVLTLSRGDSNVATETEWAEDGKSATLKLKDTALVTGDYTVKLSGINTGIVKIGTATFSYAEPTVMEEKYVLPVAITTGTQNVSSSGIITGEVAGDPTQSKFAKEIKVTAKTASGETIALPAGVIQSAVVTDPSVVKLAVTTDHRAYILGLKPGTAEVMYTYQLGDGVLRSATAKVEVKSDNVAATRIEVKNTNFTETATVVNGVYRSEFNAFTSMGLIVHDNYGNKFESIEAYDYNFAYLTFFYASNVVGDPAEGPVGTVDAFYGGNVRVIGNVTGFELRAIARETVTGVVGTSYVTIKRK</sequence>
<dbReference type="Gene3D" id="2.60.40.1220">
    <property type="match status" value="1"/>
</dbReference>
<accession>A0ABV6DQE7</accession>
<dbReference type="InterPro" id="IPR014755">
    <property type="entry name" value="Cu-Rt/internalin_Ig-like"/>
</dbReference>
<dbReference type="Pfam" id="PF00395">
    <property type="entry name" value="SLH"/>
    <property type="match status" value="2"/>
</dbReference>
<gene>
    <name evidence="4" type="ORF">ACFFK0_20480</name>
</gene>
<evidence type="ECO:0000313" key="5">
    <source>
        <dbReference type="Proteomes" id="UP001589776"/>
    </source>
</evidence>
<dbReference type="EMBL" id="JBHLWN010000077">
    <property type="protein sequence ID" value="MFC0214788.1"/>
    <property type="molecule type" value="Genomic_DNA"/>
</dbReference>